<dbReference type="InterPro" id="IPR037171">
    <property type="entry name" value="NagB/RpiA_transferase-like"/>
</dbReference>
<dbReference type="GO" id="GO:0006083">
    <property type="term" value="P:acetate metabolic process"/>
    <property type="evidence" value="ECO:0007669"/>
    <property type="project" value="InterPro"/>
</dbReference>
<evidence type="ECO:0000313" key="6">
    <source>
        <dbReference type="Proteomes" id="UP000246964"/>
    </source>
</evidence>
<organism evidence="5 6">
    <name type="scientific">Pseudidiomarina maritima</name>
    <dbReference type="NCBI Taxonomy" id="519453"/>
    <lineage>
        <taxon>Bacteria</taxon>
        <taxon>Pseudomonadati</taxon>
        <taxon>Pseudomonadota</taxon>
        <taxon>Gammaproteobacteria</taxon>
        <taxon>Alteromonadales</taxon>
        <taxon>Idiomarinaceae</taxon>
        <taxon>Pseudidiomarina</taxon>
    </lineage>
</organism>
<feature type="domain" description="Acetyl-CoA hydrolase/transferase C-terminal" evidence="4">
    <location>
        <begin position="264"/>
        <end position="417"/>
    </location>
</feature>
<dbReference type="OrthoDB" id="9801795at2"/>
<evidence type="ECO:0000256" key="1">
    <source>
        <dbReference type="ARBA" id="ARBA00009632"/>
    </source>
</evidence>
<name>A0A317QAC2_9GAMM</name>
<evidence type="ECO:0000259" key="4">
    <source>
        <dbReference type="Pfam" id="PF13336"/>
    </source>
</evidence>
<dbReference type="EMBL" id="QGTT01000004">
    <property type="protein sequence ID" value="PWW14068.1"/>
    <property type="molecule type" value="Genomic_DNA"/>
</dbReference>
<keyword evidence="6" id="KW-1185">Reference proteome</keyword>
<reference evidence="5 6" key="1">
    <citation type="submission" date="2018-05" db="EMBL/GenBank/DDBJ databases">
        <title>Freshwater and sediment microbial communities from various areas in North America, analyzing microbe dynamics in response to fracking.</title>
        <authorList>
            <person name="Lamendella R."/>
        </authorList>
    </citation>
    <scope>NUCLEOTIDE SEQUENCE [LARGE SCALE GENOMIC DNA]</scope>
    <source>
        <strain evidence="5 6">125B1</strain>
    </source>
</reference>
<comment type="similarity">
    <text evidence="1">Belongs to the acetyl-CoA hydrolase/transferase family.</text>
</comment>
<evidence type="ECO:0000256" key="2">
    <source>
        <dbReference type="ARBA" id="ARBA00022679"/>
    </source>
</evidence>
<dbReference type="InterPro" id="IPR046433">
    <property type="entry name" value="ActCoA_hydro"/>
</dbReference>
<gene>
    <name evidence="5" type="ORF">DET45_1044</name>
</gene>
<dbReference type="GO" id="GO:0016787">
    <property type="term" value="F:hydrolase activity"/>
    <property type="evidence" value="ECO:0007669"/>
    <property type="project" value="UniProtKB-KW"/>
</dbReference>
<dbReference type="Pfam" id="PF02550">
    <property type="entry name" value="AcetylCoA_hydro"/>
    <property type="match status" value="1"/>
</dbReference>
<dbReference type="InterPro" id="IPR038460">
    <property type="entry name" value="AcetylCoA_hyd_C_sf"/>
</dbReference>
<evidence type="ECO:0000259" key="3">
    <source>
        <dbReference type="Pfam" id="PF02550"/>
    </source>
</evidence>
<dbReference type="RefSeq" id="WP_110075453.1">
    <property type="nucleotide sequence ID" value="NZ_QGTT01000004.1"/>
</dbReference>
<dbReference type="Gene3D" id="3.40.1080.10">
    <property type="entry name" value="Glutaconate Coenzyme A-transferase"/>
    <property type="match status" value="1"/>
</dbReference>
<keyword evidence="2" id="KW-0808">Transferase</keyword>
<proteinExistence type="inferred from homology"/>
<accession>A0A317QAC2</accession>
<dbReference type="Gene3D" id="3.40.1080.20">
    <property type="entry name" value="Acetyl-CoA hydrolase/transferase C-terminal domain"/>
    <property type="match status" value="1"/>
</dbReference>
<evidence type="ECO:0000313" key="5">
    <source>
        <dbReference type="EMBL" id="PWW14068.1"/>
    </source>
</evidence>
<comment type="caution">
    <text evidence="5">The sequence shown here is derived from an EMBL/GenBank/DDBJ whole genome shotgun (WGS) entry which is preliminary data.</text>
</comment>
<dbReference type="STRING" id="519453.SAMN04488070_1411"/>
<dbReference type="Pfam" id="PF13336">
    <property type="entry name" value="AcetylCoA_hyd_C"/>
    <property type="match status" value="1"/>
</dbReference>
<dbReference type="Gene3D" id="3.30.750.70">
    <property type="entry name" value="4-hydroxybutyrate coenzyme like domains"/>
    <property type="match status" value="1"/>
</dbReference>
<feature type="domain" description="Acetyl-CoA hydrolase/transferase N-terminal" evidence="3">
    <location>
        <begin position="66"/>
        <end position="168"/>
    </location>
</feature>
<dbReference type="GO" id="GO:0008775">
    <property type="term" value="F:acetate CoA-transferase activity"/>
    <property type="evidence" value="ECO:0007669"/>
    <property type="project" value="InterPro"/>
</dbReference>
<dbReference type="Proteomes" id="UP000246964">
    <property type="component" value="Unassembled WGS sequence"/>
</dbReference>
<dbReference type="PANTHER" id="PTHR21432">
    <property type="entry name" value="ACETYL-COA HYDROLASE-RELATED"/>
    <property type="match status" value="1"/>
</dbReference>
<keyword evidence="5" id="KW-0378">Hydrolase</keyword>
<dbReference type="InterPro" id="IPR003702">
    <property type="entry name" value="ActCoA_hydro_N"/>
</dbReference>
<dbReference type="SUPFAM" id="SSF100950">
    <property type="entry name" value="NagB/RpiA/CoA transferase-like"/>
    <property type="match status" value="2"/>
</dbReference>
<protein>
    <submittedName>
        <fullName evidence="5">Acyl-CoA hydrolase</fullName>
    </submittedName>
</protein>
<dbReference type="PANTHER" id="PTHR21432:SF20">
    <property type="entry name" value="ACETYL-COA HYDROLASE"/>
    <property type="match status" value="1"/>
</dbReference>
<dbReference type="InterPro" id="IPR026888">
    <property type="entry name" value="AcetylCoA_hyd_C"/>
</dbReference>
<sequence length="427" mass="46077">MLVQNAAEALAILEDNDVIWCQSMAATPYKLLQGLAEVALHRQNLTLLQLHTEHSEILSDPALVGHLRQRAFFVGKSTRAAVQQGLADYVPMFLSEIPKLFRSGEQPLDAVLIQVSPPDAHGYCSLGISVEATRAALQVARKVIAWVNPHMPRTHGDSFISINQIDRYFESAAPMPIHQQPAQNAVTQKIGERVAGLINDGDCLQMGIGAIPDATLACLGNHKNLGIHTEMFSDGVLPLVASGVINNSRKRKHRGRIVTTFAMGSQKLYDFVHDNPQVAFLDVEYTNDTSVIRQNKQVMAINSALQIDLSGQVCADSMGTSIYSGVGGQMDFVRGASLSEGGRSVIALPATACGGKVSRISSLLSPGAGVVTTRAHVHYVVTEFGVANLRAKSLSERASQLINIAAPEFREQLAKAAWDDWGLKVSI</sequence>
<dbReference type="AlphaFoldDB" id="A0A317QAC2"/>